<dbReference type="Proteomes" id="UP000248349">
    <property type="component" value="Unassembled WGS sequence"/>
</dbReference>
<dbReference type="EMBL" id="KZ821247">
    <property type="protein sequence ID" value="PYH42954.1"/>
    <property type="molecule type" value="Genomic_DNA"/>
</dbReference>
<evidence type="ECO:0000313" key="2">
    <source>
        <dbReference type="Proteomes" id="UP000248349"/>
    </source>
</evidence>
<name>A0A318Z998_9EURO</name>
<dbReference type="GeneID" id="37077699"/>
<dbReference type="RefSeq" id="XP_025428936.1">
    <property type="nucleotide sequence ID" value="XM_025576470.1"/>
</dbReference>
<gene>
    <name evidence="1" type="ORF">BP01DRAFT_367701</name>
</gene>
<dbReference type="OrthoDB" id="4505556at2759"/>
<proteinExistence type="predicted"/>
<organism evidence="1 2">
    <name type="scientific">Aspergillus saccharolyticus JOP 1030-1</name>
    <dbReference type="NCBI Taxonomy" id="1450539"/>
    <lineage>
        <taxon>Eukaryota</taxon>
        <taxon>Fungi</taxon>
        <taxon>Dikarya</taxon>
        <taxon>Ascomycota</taxon>
        <taxon>Pezizomycotina</taxon>
        <taxon>Eurotiomycetes</taxon>
        <taxon>Eurotiomycetidae</taxon>
        <taxon>Eurotiales</taxon>
        <taxon>Aspergillaceae</taxon>
        <taxon>Aspergillus</taxon>
        <taxon>Aspergillus subgen. Circumdati</taxon>
    </lineage>
</organism>
<evidence type="ECO:0000313" key="1">
    <source>
        <dbReference type="EMBL" id="PYH42954.1"/>
    </source>
</evidence>
<accession>A0A318Z998</accession>
<dbReference type="AlphaFoldDB" id="A0A318Z998"/>
<reference evidence="1 2" key="1">
    <citation type="submission" date="2016-12" db="EMBL/GenBank/DDBJ databases">
        <title>The genomes of Aspergillus section Nigri reveals drivers in fungal speciation.</title>
        <authorList>
            <consortium name="DOE Joint Genome Institute"/>
            <person name="Vesth T.C."/>
            <person name="Nybo J."/>
            <person name="Theobald S."/>
            <person name="Brandl J."/>
            <person name="Frisvad J.C."/>
            <person name="Nielsen K.F."/>
            <person name="Lyhne E.K."/>
            <person name="Kogle M.E."/>
            <person name="Kuo A."/>
            <person name="Riley R."/>
            <person name="Clum A."/>
            <person name="Nolan M."/>
            <person name="Lipzen A."/>
            <person name="Salamov A."/>
            <person name="Henrissat B."/>
            <person name="Wiebenga A."/>
            <person name="De Vries R.P."/>
            <person name="Grigoriev I.V."/>
            <person name="Mortensen U.H."/>
            <person name="Andersen M.R."/>
            <person name="Baker S.E."/>
        </authorList>
    </citation>
    <scope>NUCLEOTIDE SEQUENCE [LARGE SCALE GENOMIC DNA]</scope>
    <source>
        <strain evidence="1 2">JOP 1030-1</strain>
    </source>
</reference>
<keyword evidence="2" id="KW-1185">Reference proteome</keyword>
<evidence type="ECO:0008006" key="3">
    <source>
        <dbReference type="Google" id="ProtNLM"/>
    </source>
</evidence>
<protein>
    <recommendedName>
        <fullName evidence="3">F-box domain-containing protein</fullName>
    </recommendedName>
</protein>
<sequence>MSNTILCVHPLRPSSSSILYHPTKKLPMEILDRIIFFAVKPTNGSDEWWQEPAGIDETILTISAMQELLSLRLVNQAFCRSASALLFRQVYAVIPGDKESRLTGRLEKLLHSPYVSLVRRIDLGDRMDCCTTSACFQKLTNSWPETTVLSLLRRFPALRSLSFYEDKEQQDQTGGIRPSRMGTKTLGGRALGSDYLRMATVQSSTSD</sequence>